<dbReference type="GO" id="GO:0016020">
    <property type="term" value="C:membrane"/>
    <property type="evidence" value="ECO:0007669"/>
    <property type="project" value="UniProtKB-SubCell"/>
</dbReference>
<dbReference type="PIRSF" id="PIRSF006060">
    <property type="entry name" value="AA_transporter"/>
    <property type="match status" value="1"/>
</dbReference>
<feature type="transmembrane region" description="Helical" evidence="5">
    <location>
        <begin position="146"/>
        <end position="165"/>
    </location>
</feature>
<dbReference type="InterPro" id="IPR050598">
    <property type="entry name" value="AminoAcid_Transporter"/>
</dbReference>
<dbReference type="PANTHER" id="PTHR11785">
    <property type="entry name" value="AMINO ACID TRANSPORTER"/>
    <property type="match status" value="1"/>
</dbReference>
<feature type="transmembrane region" description="Helical" evidence="5">
    <location>
        <begin position="308"/>
        <end position="329"/>
    </location>
</feature>
<feature type="transmembrane region" description="Helical" evidence="5">
    <location>
        <begin position="449"/>
        <end position="477"/>
    </location>
</feature>
<dbReference type="EMBL" id="CP007154">
    <property type="protein sequence ID" value="AHH45472.1"/>
    <property type="molecule type" value="Genomic_DNA"/>
</dbReference>
<keyword evidence="7" id="KW-1185">Reference proteome</keyword>
<feature type="transmembrane region" description="Helical" evidence="5">
    <location>
        <begin position="230"/>
        <end position="252"/>
    </location>
</feature>
<evidence type="ECO:0000313" key="6">
    <source>
        <dbReference type="EMBL" id="AHH45472.1"/>
    </source>
</evidence>
<evidence type="ECO:0000256" key="3">
    <source>
        <dbReference type="ARBA" id="ARBA00022989"/>
    </source>
</evidence>
<evidence type="ECO:0000313" key="7">
    <source>
        <dbReference type="Proteomes" id="UP000019229"/>
    </source>
</evidence>
<proteinExistence type="predicted"/>
<gene>
    <name evidence="6" type="ORF">MYB_02340</name>
</gene>
<dbReference type="GO" id="GO:0015179">
    <property type="term" value="F:L-amino acid transmembrane transporter activity"/>
    <property type="evidence" value="ECO:0007669"/>
    <property type="project" value="TreeGrafter"/>
</dbReference>
<sequence>MEIKSSKTNNSTNGKKISFFGALSIVLGASIGAGIFFKSKTVLDGAGNNLIFAIFSWLFACFVIVAMAFALIEIASASKKSNLSLISWNKIFNSNFVYQLSKNFIIYLYLPFTYFVMPVYFVQMFQDSLAAFTLSNNSTLASNYDWVIVLIATLAIFYYFLVVGLNTRVANIHNQVILAFKFLPIIIVVILGFVFFASNVGNTLKESPVFDDYKSIINKGASLEKTLPGVGMFLAMAAIFFTYEGFFTAAGLQSEMKQPHKTPYAILLGIGITTIIYLLIAIATSIVGNGSITEFLDIAQKKLHWSNTLIKTIIGTTNLFVAISILGIINSFTMWGPRALEELIQNGEIKWLVQYKDKTNLSRPLVSTLVIGIVSTFAIIILFLIGVFGFTNSDGNYGQNLNNLYAFADISGNWSALITFFLITIAIYGGIKNRKSQKVQTTKVKYFHLWAWISIIATFLILFFAFAVPIIDLFLLIWVDKNVNNYHFLLQTRVTKVVVLIVFVAMPVIPILIGKHKLKKTRKTKLKV</sequence>
<feature type="transmembrane region" description="Helical" evidence="5">
    <location>
        <begin position="264"/>
        <end position="288"/>
    </location>
</feature>
<dbReference type="AlphaFoldDB" id="W5UTM5"/>
<feature type="transmembrane region" description="Helical" evidence="5">
    <location>
        <begin position="49"/>
        <end position="72"/>
    </location>
</feature>
<evidence type="ECO:0000256" key="1">
    <source>
        <dbReference type="ARBA" id="ARBA00004141"/>
    </source>
</evidence>
<dbReference type="eggNOG" id="COG0531">
    <property type="taxonomic scope" value="Bacteria"/>
</dbReference>
<dbReference type="KEGG" id="mbc:MYB_02340"/>
<feature type="transmembrane region" description="Helical" evidence="5">
    <location>
        <begin position="365"/>
        <end position="390"/>
    </location>
</feature>
<organism evidence="6 7">
    <name type="scientific">Mesomycoplasma bovoculi M165/69</name>
    <dbReference type="NCBI Taxonomy" id="743966"/>
    <lineage>
        <taxon>Bacteria</taxon>
        <taxon>Bacillati</taxon>
        <taxon>Mycoplasmatota</taxon>
        <taxon>Mycoplasmoidales</taxon>
        <taxon>Metamycoplasmataceae</taxon>
        <taxon>Mesomycoplasma</taxon>
    </lineage>
</organism>
<dbReference type="PATRIC" id="fig|743966.3.peg.471"/>
<keyword evidence="4 5" id="KW-0472">Membrane</keyword>
<name>W5UTM5_9BACT</name>
<feature type="transmembrane region" description="Helical" evidence="5">
    <location>
        <begin position="104"/>
        <end position="126"/>
    </location>
</feature>
<dbReference type="Pfam" id="PF13520">
    <property type="entry name" value="AA_permease_2"/>
    <property type="match status" value="1"/>
</dbReference>
<reference evidence="6 7" key="1">
    <citation type="journal article" date="2014" name="Genome Announc.">
        <title>Complete Genome Sequence of Mycoplasma bovoculi Strain M165/69T (ATCC 29104).</title>
        <authorList>
            <person name="Calcutt M.J."/>
            <person name="Foecking M.F."/>
        </authorList>
    </citation>
    <scope>NUCLEOTIDE SEQUENCE [LARGE SCALE GENOMIC DNA]</scope>
    <source>
        <strain evidence="6">M165/69</strain>
    </source>
</reference>
<evidence type="ECO:0000256" key="2">
    <source>
        <dbReference type="ARBA" id="ARBA00022692"/>
    </source>
</evidence>
<keyword evidence="2 5" id="KW-0812">Transmembrane</keyword>
<dbReference type="InterPro" id="IPR002293">
    <property type="entry name" value="AA/rel_permease1"/>
</dbReference>
<dbReference type="Proteomes" id="UP000019229">
    <property type="component" value="Chromosome"/>
</dbReference>
<feature type="transmembrane region" description="Helical" evidence="5">
    <location>
        <begin position="497"/>
        <end position="514"/>
    </location>
</feature>
<dbReference type="RefSeq" id="WP_022934708.1">
    <property type="nucleotide sequence ID" value="NZ_CP007154.1"/>
</dbReference>
<feature type="transmembrane region" description="Helical" evidence="5">
    <location>
        <begin position="177"/>
        <end position="197"/>
    </location>
</feature>
<feature type="transmembrane region" description="Helical" evidence="5">
    <location>
        <begin position="20"/>
        <end position="37"/>
    </location>
</feature>
<dbReference type="Gene3D" id="1.20.1740.10">
    <property type="entry name" value="Amino acid/polyamine transporter I"/>
    <property type="match status" value="1"/>
</dbReference>
<keyword evidence="3 5" id="KW-1133">Transmembrane helix</keyword>
<dbReference type="HOGENOM" id="CLU_024309_0_0_14"/>
<feature type="transmembrane region" description="Helical" evidence="5">
    <location>
        <begin position="410"/>
        <end position="428"/>
    </location>
</feature>
<accession>W5UTM5</accession>
<protein>
    <submittedName>
        <fullName evidence="6">Amino acid permease</fullName>
    </submittedName>
</protein>
<evidence type="ECO:0000256" key="5">
    <source>
        <dbReference type="SAM" id="Phobius"/>
    </source>
</evidence>
<evidence type="ECO:0000256" key="4">
    <source>
        <dbReference type="ARBA" id="ARBA00023136"/>
    </source>
</evidence>
<comment type="subcellular location">
    <subcellularLocation>
        <location evidence="1">Membrane</location>
        <topology evidence="1">Multi-pass membrane protein</topology>
    </subcellularLocation>
</comment>
<dbReference type="STRING" id="743966.MYB_02340"/>
<dbReference type="PANTHER" id="PTHR11785:SF512">
    <property type="entry name" value="SOBREMESA, ISOFORM B"/>
    <property type="match status" value="1"/>
</dbReference>